<organism evidence="3 4">
    <name type="scientific">Desulfurispira natronophila</name>
    <dbReference type="NCBI Taxonomy" id="682562"/>
    <lineage>
        <taxon>Bacteria</taxon>
        <taxon>Pseudomonadati</taxon>
        <taxon>Chrysiogenota</taxon>
        <taxon>Chrysiogenia</taxon>
        <taxon>Chrysiogenales</taxon>
        <taxon>Chrysiogenaceae</taxon>
        <taxon>Desulfurispira</taxon>
    </lineage>
</organism>
<dbReference type="GO" id="GO:0046872">
    <property type="term" value="F:metal ion binding"/>
    <property type="evidence" value="ECO:0007669"/>
    <property type="project" value="InterPro"/>
</dbReference>
<dbReference type="PIRSF" id="PIRSF005243">
    <property type="entry name" value="ROO"/>
    <property type="match status" value="1"/>
</dbReference>
<sequence length="403" mass="45865">MTQKIANDVYWVGVRDASLVVFDIVVPTEHGTTYNSYLIKGEKHNVLLDTSKKDFSETYFANLEEICPVKEIDYVVVHHTEPDHSGALKELLQRNPDITVIHSRPCRKFLDNLLNQDFKSWVISSGDTLDLGGKTLKFFVTPFLHWPDTMMSYLEEEQILFSCDFMGAHYTTEKTDSILNSALSEEDHKDMVEAFEFYYSMIMRPYNEHILKAIKMLDELEIRMVAPSHGMVMDKNPQQFYEWYREKANNYLVRLQSKRATIVYASAYGNTARVMEFVREGMEDAGVEVDVFDTSSAPMEQIINSIELASAVVFGTSTINAKAPEPIFSVIANLVVLNVSGRKAAVFGSFGWSGEGITMCEDLCRAMHMKLEQEPFRVQMTPSDEQLDQAREWGYGLGLKVLG</sequence>
<dbReference type="GO" id="GO:0009055">
    <property type="term" value="F:electron transfer activity"/>
    <property type="evidence" value="ECO:0007669"/>
    <property type="project" value="InterPro"/>
</dbReference>
<feature type="domain" description="Flavodoxin-like" evidence="2">
    <location>
        <begin position="260"/>
        <end position="398"/>
    </location>
</feature>
<evidence type="ECO:0000259" key="2">
    <source>
        <dbReference type="PROSITE" id="PS50902"/>
    </source>
</evidence>
<dbReference type="PROSITE" id="PS50902">
    <property type="entry name" value="FLAVODOXIN_LIKE"/>
    <property type="match status" value="1"/>
</dbReference>
<evidence type="ECO:0000256" key="1">
    <source>
        <dbReference type="ARBA" id="ARBA00007121"/>
    </source>
</evidence>
<evidence type="ECO:0000313" key="4">
    <source>
        <dbReference type="Proteomes" id="UP000528322"/>
    </source>
</evidence>
<dbReference type="InterPro" id="IPR036866">
    <property type="entry name" value="RibonucZ/Hydroxyglut_hydro"/>
</dbReference>
<reference evidence="3 4" key="1">
    <citation type="submission" date="2020-08" db="EMBL/GenBank/DDBJ databases">
        <title>Genomic Encyclopedia of Type Strains, Phase IV (KMG-IV): sequencing the most valuable type-strain genomes for metagenomic binning, comparative biology and taxonomic classification.</title>
        <authorList>
            <person name="Goeker M."/>
        </authorList>
    </citation>
    <scope>NUCLEOTIDE SEQUENCE [LARGE SCALE GENOMIC DNA]</scope>
    <source>
        <strain evidence="3 4">DSM 22071</strain>
    </source>
</reference>
<dbReference type="InterPro" id="IPR016440">
    <property type="entry name" value="Rubredoxin-O_OxRdtase"/>
</dbReference>
<dbReference type="AlphaFoldDB" id="A0A7W7Y5X7"/>
<dbReference type="Pfam" id="PF19583">
    <property type="entry name" value="ODP"/>
    <property type="match status" value="1"/>
</dbReference>
<evidence type="ECO:0000313" key="3">
    <source>
        <dbReference type="EMBL" id="MBB5022686.1"/>
    </source>
</evidence>
<proteinExistence type="inferred from homology"/>
<dbReference type="RefSeq" id="WP_183733652.1">
    <property type="nucleotide sequence ID" value="NZ_JACHID010000014.1"/>
</dbReference>
<dbReference type="SMART" id="SM00849">
    <property type="entry name" value="Lactamase_B"/>
    <property type="match status" value="1"/>
</dbReference>
<dbReference type="GO" id="GO:0010181">
    <property type="term" value="F:FMN binding"/>
    <property type="evidence" value="ECO:0007669"/>
    <property type="project" value="InterPro"/>
</dbReference>
<gene>
    <name evidence="3" type="ORF">HNR37_002025</name>
</gene>
<dbReference type="InterPro" id="IPR045761">
    <property type="entry name" value="ODP_dom"/>
</dbReference>
<dbReference type="PANTHER" id="PTHR43717:SF1">
    <property type="entry name" value="ANAEROBIC NITRIC OXIDE REDUCTASE FLAVORUBREDOXIN"/>
    <property type="match status" value="1"/>
</dbReference>
<comment type="caution">
    <text evidence="3">The sequence shown here is derived from an EMBL/GenBank/DDBJ whole genome shotgun (WGS) entry which is preliminary data.</text>
</comment>
<dbReference type="Gene3D" id="3.60.15.10">
    <property type="entry name" value="Ribonuclease Z/Hydroxyacylglutathione hydrolase-like"/>
    <property type="match status" value="1"/>
</dbReference>
<comment type="similarity">
    <text evidence="1">In the N-terminal section; belongs to the zinc metallo-hydrolase group 3 family.</text>
</comment>
<protein>
    <submittedName>
        <fullName evidence="3">Flavorubredoxin</fullName>
    </submittedName>
</protein>
<dbReference type="SUPFAM" id="SSF52218">
    <property type="entry name" value="Flavoproteins"/>
    <property type="match status" value="1"/>
</dbReference>
<dbReference type="EMBL" id="JACHID010000014">
    <property type="protein sequence ID" value="MBB5022686.1"/>
    <property type="molecule type" value="Genomic_DNA"/>
</dbReference>
<dbReference type="Pfam" id="PF00258">
    <property type="entry name" value="Flavodoxin_1"/>
    <property type="match status" value="1"/>
</dbReference>
<dbReference type="InterPro" id="IPR001279">
    <property type="entry name" value="Metallo-B-lactamas"/>
</dbReference>
<dbReference type="Gene3D" id="3.40.50.360">
    <property type="match status" value="1"/>
</dbReference>
<dbReference type="Proteomes" id="UP000528322">
    <property type="component" value="Unassembled WGS sequence"/>
</dbReference>
<keyword evidence="4" id="KW-1185">Reference proteome</keyword>
<accession>A0A7W7Y5X7</accession>
<dbReference type="PANTHER" id="PTHR43717">
    <property type="entry name" value="ANAEROBIC NITRIC OXIDE REDUCTASE FLAVORUBREDOXIN"/>
    <property type="match status" value="1"/>
</dbReference>
<dbReference type="GO" id="GO:0016491">
    <property type="term" value="F:oxidoreductase activity"/>
    <property type="evidence" value="ECO:0007669"/>
    <property type="project" value="InterPro"/>
</dbReference>
<dbReference type="InterPro" id="IPR008254">
    <property type="entry name" value="Flavodoxin/NO_synth"/>
</dbReference>
<dbReference type="InterPro" id="IPR029039">
    <property type="entry name" value="Flavoprotein-like_sf"/>
</dbReference>
<dbReference type="CDD" id="cd07709">
    <property type="entry name" value="flavodiiron_proteins_MBL-fold"/>
    <property type="match status" value="1"/>
</dbReference>
<name>A0A7W7Y5X7_9BACT</name>
<dbReference type="SUPFAM" id="SSF56281">
    <property type="entry name" value="Metallo-hydrolase/oxidoreductase"/>
    <property type="match status" value="1"/>
</dbReference>